<evidence type="ECO:0000313" key="2">
    <source>
        <dbReference type="Proteomes" id="UP000765160"/>
    </source>
</evidence>
<accession>A0ABX1F4G4</accession>
<evidence type="ECO:0000313" key="1">
    <source>
        <dbReference type="EMBL" id="NKE47246.1"/>
    </source>
</evidence>
<dbReference type="EMBL" id="JAAVTX010000006">
    <property type="protein sequence ID" value="NKE47246.1"/>
    <property type="molecule type" value="Genomic_DNA"/>
</dbReference>
<dbReference type="Proteomes" id="UP000765160">
    <property type="component" value="Unassembled WGS sequence"/>
</dbReference>
<protein>
    <submittedName>
        <fullName evidence="1">Uncharacterized protein</fullName>
    </submittedName>
</protein>
<sequence>MPRLGWQHLLRGPGPDGYCGNLLVAHTRVGTAWRFLAVTSRAGASTTSRCLGGLGGHDLFISGSETGSILRARLDSA</sequence>
<name>A0ABX1F4G4_9PROT</name>
<keyword evidence="2" id="KW-1185">Reference proteome</keyword>
<comment type="caution">
    <text evidence="1">The sequence shown here is derived from an EMBL/GenBank/DDBJ whole genome shotgun (WGS) entry which is preliminary data.</text>
</comment>
<organism evidence="1 2">
    <name type="scientific">Falsiroseomonas frigidaquae</name>
    <dbReference type="NCBI Taxonomy" id="487318"/>
    <lineage>
        <taxon>Bacteria</taxon>
        <taxon>Pseudomonadati</taxon>
        <taxon>Pseudomonadota</taxon>
        <taxon>Alphaproteobacteria</taxon>
        <taxon>Acetobacterales</taxon>
        <taxon>Roseomonadaceae</taxon>
        <taxon>Falsiroseomonas</taxon>
    </lineage>
</organism>
<reference evidence="1 2" key="1">
    <citation type="submission" date="2020-03" db="EMBL/GenBank/DDBJ databases">
        <title>Roseomonas selenitidurans sp. nov. isolated from soil.</title>
        <authorList>
            <person name="Liu H."/>
        </authorList>
    </citation>
    <scope>NUCLEOTIDE SEQUENCE [LARGE SCALE GENOMIC DNA]</scope>
    <source>
        <strain evidence="1 2">JCM 15073</strain>
    </source>
</reference>
<gene>
    <name evidence="1" type="ORF">HB662_20880</name>
</gene>
<proteinExistence type="predicted"/>
<dbReference type="RefSeq" id="WP_168052381.1">
    <property type="nucleotide sequence ID" value="NZ_JAATJR010000006.1"/>
</dbReference>